<dbReference type="PIRSF" id="PIRSF018431">
    <property type="entry name" value="Molluscan_insulin_rel_peptide"/>
    <property type="match status" value="1"/>
</dbReference>
<accession>A0ABD0JJH9</accession>
<dbReference type="SMART" id="SM00078">
    <property type="entry name" value="IlGF"/>
    <property type="match status" value="1"/>
</dbReference>
<feature type="chain" id="PRO_5044821448" description="Insulin-like domain-containing protein" evidence="1">
    <location>
        <begin position="24"/>
        <end position="167"/>
    </location>
</feature>
<reference evidence="3 4" key="1">
    <citation type="journal article" date="2023" name="Sci. Data">
        <title>Genome assembly of the Korean intertidal mud-creeper Batillaria attramentaria.</title>
        <authorList>
            <person name="Patra A.K."/>
            <person name="Ho P.T."/>
            <person name="Jun S."/>
            <person name="Lee S.J."/>
            <person name="Kim Y."/>
            <person name="Won Y.J."/>
        </authorList>
    </citation>
    <scope>NUCLEOTIDE SEQUENCE [LARGE SCALE GENOMIC DNA]</scope>
    <source>
        <strain evidence="3">Wonlab-2016</strain>
    </source>
</reference>
<comment type="caution">
    <text evidence="3">The sequence shown here is derived from an EMBL/GenBank/DDBJ whole genome shotgun (WGS) entry which is preliminary data.</text>
</comment>
<organism evidence="3 4">
    <name type="scientific">Batillaria attramentaria</name>
    <dbReference type="NCBI Taxonomy" id="370345"/>
    <lineage>
        <taxon>Eukaryota</taxon>
        <taxon>Metazoa</taxon>
        <taxon>Spiralia</taxon>
        <taxon>Lophotrochozoa</taxon>
        <taxon>Mollusca</taxon>
        <taxon>Gastropoda</taxon>
        <taxon>Caenogastropoda</taxon>
        <taxon>Sorbeoconcha</taxon>
        <taxon>Cerithioidea</taxon>
        <taxon>Batillariidae</taxon>
        <taxon>Batillaria</taxon>
    </lineage>
</organism>
<evidence type="ECO:0000259" key="2">
    <source>
        <dbReference type="SMART" id="SM00078"/>
    </source>
</evidence>
<keyword evidence="4" id="KW-1185">Reference proteome</keyword>
<dbReference type="Gene3D" id="1.10.100.10">
    <property type="entry name" value="Insulin-like"/>
    <property type="match status" value="1"/>
</dbReference>
<evidence type="ECO:0000256" key="1">
    <source>
        <dbReference type="SAM" id="SignalP"/>
    </source>
</evidence>
<name>A0ABD0JJH9_9CAEN</name>
<dbReference type="SUPFAM" id="SSF56994">
    <property type="entry name" value="Insulin-like"/>
    <property type="match status" value="1"/>
</dbReference>
<feature type="non-terminal residue" evidence="3">
    <location>
        <position position="1"/>
    </location>
</feature>
<dbReference type="InterPro" id="IPR036438">
    <property type="entry name" value="Insulin-like_sf"/>
</dbReference>
<evidence type="ECO:0000313" key="4">
    <source>
        <dbReference type="Proteomes" id="UP001519460"/>
    </source>
</evidence>
<dbReference type="AlphaFoldDB" id="A0ABD0JJH9"/>
<dbReference type="InterPro" id="IPR016179">
    <property type="entry name" value="Insulin-like"/>
</dbReference>
<dbReference type="EMBL" id="JACVVK020000425">
    <property type="protein sequence ID" value="KAK7474790.1"/>
    <property type="molecule type" value="Genomic_DNA"/>
</dbReference>
<dbReference type="GO" id="GO:0005179">
    <property type="term" value="F:hormone activity"/>
    <property type="evidence" value="ECO:0007669"/>
    <property type="project" value="UniProtKB-KW"/>
</dbReference>
<evidence type="ECO:0000313" key="3">
    <source>
        <dbReference type="EMBL" id="KAK7474790.1"/>
    </source>
</evidence>
<dbReference type="Proteomes" id="UP001519460">
    <property type="component" value="Unassembled WGS sequence"/>
</dbReference>
<keyword evidence="1" id="KW-0732">Signal</keyword>
<feature type="domain" description="Insulin-like" evidence="2">
    <location>
        <begin position="36"/>
        <end position="167"/>
    </location>
</feature>
<sequence>ITMTEVTSLGVALLLCLLGQVESRPSCGVDARPHSEGICGNTLMRARQNLCFLLYADYPDLFEHRGRRSVDDIFDLPIEAFTKMHVQGDDMGEDVTDLPVTPKDKFPFLPLLLSKAQSAGRALQSKRARGAESKGAGADEITEVQKRGLVCDCCYNKCLPSVLARYC</sequence>
<proteinExistence type="predicted"/>
<gene>
    <name evidence="3" type="ORF">BaRGS_00033971</name>
</gene>
<protein>
    <recommendedName>
        <fullName evidence="2">Insulin-like domain-containing protein</fullName>
    </recommendedName>
</protein>
<dbReference type="Pfam" id="PF00049">
    <property type="entry name" value="Insulin"/>
    <property type="match status" value="1"/>
</dbReference>
<feature type="signal peptide" evidence="1">
    <location>
        <begin position="1"/>
        <end position="23"/>
    </location>
</feature>